<dbReference type="RefSeq" id="WP_171220208.1">
    <property type="nucleotide sequence ID" value="NZ_JABEPP010000006.1"/>
</dbReference>
<dbReference type="EMBL" id="JABEPP010000006">
    <property type="protein sequence ID" value="NNM74760.1"/>
    <property type="molecule type" value="Genomic_DNA"/>
</dbReference>
<protein>
    <recommendedName>
        <fullName evidence="3">SprT-like domain-containing protein</fullName>
    </recommendedName>
</protein>
<evidence type="ECO:0000313" key="2">
    <source>
        <dbReference type="Proteomes" id="UP000564885"/>
    </source>
</evidence>
<proteinExistence type="predicted"/>
<dbReference type="AlphaFoldDB" id="A0A849IF65"/>
<comment type="caution">
    <text evidence="1">The sequence shown here is derived from an EMBL/GenBank/DDBJ whole genome shotgun (WGS) entry which is preliminary data.</text>
</comment>
<sequence length="109" mass="12671">MIDLPRHVKVGYKRYRLRRMSEREAREDKSYGYCDNDANEIAICTDGVSRDEALNTLLHEILHACFYTGYVLPLGETPNEEHIVRRLANQLQAVFYDNPKIAALFARKI</sequence>
<evidence type="ECO:0008006" key="3">
    <source>
        <dbReference type="Google" id="ProtNLM"/>
    </source>
</evidence>
<dbReference type="Proteomes" id="UP000564885">
    <property type="component" value="Unassembled WGS sequence"/>
</dbReference>
<keyword evidence="2" id="KW-1185">Reference proteome</keyword>
<evidence type="ECO:0000313" key="1">
    <source>
        <dbReference type="EMBL" id="NNM74760.1"/>
    </source>
</evidence>
<organism evidence="1 2">
    <name type="scientific">Enterovirga aerilata</name>
    <dbReference type="NCBI Taxonomy" id="2730920"/>
    <lineage>
        <taxon>Bacteria</taxon>
        <taxon>Pseudomonadati</taxon>
        <taxon>Pseudomonadota</taxon>
        <taxon>Alphaproteobacteria</taxon>
        <taxon>Hyphomicrobiales</taxon>
        <taxon>Methylobacteriaceae</taxon>
        <taxon>Enterovirga</taxon>
    </lineage>
</organism>
<reference evidence="1 2" key="1">
    <citation type="submission" date="2020-04" db="EMBL/GenBank/DDBJ databases">
        <title>Enterovirga sp. isolate from soil.</title>
        <authorList>
            <person name="Chea S."/>
            <person name="Kim D.-U."/>
        </authorList>
    </citation>
    <scope>NUCLEOTIDE SEQUENCE [LARGE SCALE GENOMIC DNA]</scope>
    <source>
        <strain evidence="1 2">DB1703</strain>
    </source>
</reference>
<accession>A0A849IF65</accession>
<name>A0A849IF65_9HYPH</name>
<gene>
    <name evidence="1" type="ORF">HJG44_20575</name>
</gene>